<feature type="region of interest" description="Disordered" evidence="5">
    <location>
        <begin position="31"/>
        <end position="76"/>
    </location>
</feature>
<evidence type="ECO:0000256" key="5">
    <source>
        <dbReference type="SAM" id="MobiDB-lite"/>
    </source>
</evidence>
<evidence type="ECO:0000256" key="4">
    <source>
        <dbReference type="ARBA" id="ARBA00023242"/>
    </source>
</evidence>
<dbReference type="GO" id="GO:0006397">
    <property type="term" value="P:mRNA processing"/>
    <property type="evidence" value="ECO:0007669"/>
    <property type="project" value="UniProtKB-KW"/>
</dbReference>
<dbReference type="InterPro" id="IPR000467">
    <property type="entry name" value="G_patch_dom"/>
</dbReference>
<feature type="compositionally biased region" description="Basic and acidic residues" evidence="5">
    <location>
        <begin position="287"/>
        <end position="300"/>
    </location>
</feature>
<keyword evidence="4" id="KW-0539">Nucleus</keyword>
<evidence type="ECO:0000259" key="7">
    <source>
        <dbReference type="PROSITE" id="PS50174"/>
    </source>
</evidence>
<dbReference type="Gene3D" id="1.10.10.790">
    <property type="entry name" value="Surp module"/>
    <property type="match status" value="1"/>
</dbReference>
<dbReference type="SMART" id="SM00648">
    <property type="entry name" value="SWAP"/>
    <property type="match status" value="1"/>
</dbReference>
<name>A0AAE2CAY9_9LAMI</name>
<sequence>MDKAKDPGLFVNDGSFLERFKQLQQEKEKKVELLEKPRSGPSTFVSSSPKTVISKPTINFRPNGSQKTIQAPSKGKFAFSLKQKSKLVAPPIKFGEDEDEDEDEGDAGNSPGRGSVKRPKLAQLDASDQSSRLADVAPPSPSDPTVRNVADKLASFVAKNGRQFEHVTRQKNPGDTPFKFLFDESCSDYKYYEYRLNEEEKALSQTRDSQMSQSGIATPNSAAGYQRPQHQQLKYQTPASALYEATENIGSSNSSSQTTGKHGESSTTTGSDPIAMMEYYMKKAAEEEKLRPPKPSKDEMPPPASLQAPMKKGHHMGDYIPLEELEKFMATCNDVSAQKVAKEAADKAKIQADNVGHRLLSKMGWKEGEGLGSSRSGIATPIMAGDVKKDNLGVGAHAPGEVTPEDDIYEQYKKRMMLGYRHRPNPLNNPRKAYY</sequence>
<dbReference type="PROSITE" id="PS50128">
    <property type="entry name" value="SURP"/>
    <property type="match status" value="1"/>
</dbReference>
<dbReference type="EMBL" id="JACGWO010000011">
    <property type="protein sequence ID" value="KAK4415446.1"/>
    <property type="molecule type" value="Genomic_DNA"/>
</dbReference>
<protein>
    <submittedName>
        <fullName evidence="8">SURP and G-patch domain-containing protein 1-like protein</fullName>
    </submittedName>
</protein>
<evidence type="ECO:0000256" key="1">
    <source>
        <dbReference type="ARBA" id="ARBA00004123"/>
    </source>
</evidence>
<keyword evidence="3" id="KW-0508">mRNA splicing</keyword>
<dbReference type="InterPro" id="IPR035967">
    <property type="entry name" value="SWAP/Surp_sf"/>
</dbReference>
<feature type="compositionally biased region" description="Polar residues" evidence="5">
    <location>
        <begin position="248"/>
        <end position="271"/>
    </location>
</feature>
<feature type="domain" description="G-patch" evidence="7">
    <location>
        <begin position="352"/>
        <end position="399"/>
    </location>
</feature>
<organism evidence="8 9">
    <name type="scientific">Sesamum alatum</name>
    <dbReference type="NCBI Taxonomy" id="300844"/>
    <lineage>
        <taxon>Eukaryota</taxon>
        <taxon>Viridiplantae</taxon>
        <taxon>Streptophyta</taxon>
        <taxon>Embryophyta</taxon>
        <taxon>Tracheophyta</taxon>
        <taxon>Spermatophyta</taxon>
        <taxon>Magnoliopsida</taxon>
        <taxon>eudicotyledons</taxon>
        <taxon>Gunneridae</taxon>
        <taxon>Pentapetalae</taxon>
        <taxon>asterids</taxon>
        <taxon>lamiids</taxon>
        <taxon>Lamiales</taxon>
        <taxon>Pedaliaceae</taxon>
        <taxon>Sesamum</taxon>
    </lineage>
</organism>
<accession>A0AAE2CAY9</accession>
<dbReference type="PANTHER" id="PTHR23340">
    <property type="entry name" value="ARGININE/SERINE RICH SPLICING FACTOR SF4/14"/>
    <property type="match status" value="1"/>
</dbReference>
<dbReference type="GO" id="GO:0008380">
    <property type="term" value="P:RNA splicing"/>
    <property type="evidence" value="ECO:0007669"/>
    <property type="project" value="UniProtKB-KW"/>
</dbReference>
<dbReference type="InterPro" id="IPR000061">
    <property type="entry name" value="Surp"/>
</dbReference>
<evidence type="ECO:0000313" key="9">
    <source>
        <dbReference type="Proteomes" id="UP001293254"/>
    </source>
</evidence>
<dbReference type="GO" id="GO:0005654">
    <property type="term" value="C:nucleoplasm"/>
    <property type="evidence" value="ECO:0007669"/>
    <property type="project" value="TreeGrafter"/>
</dbReference>
<dbReference type="SMART" id="SM00443">
    <property type="entry name" value="G_patch"/>
    <property type="match status" value="1"/>
</dbReference>
<dbReference type="SUPFAM" id="SSF109905">
    <property type="entry name" value="Surp module (SWAP domain)"/>
    <property type="match status" value="1"/>
</dbReference>
<keyword evidence="2" id="KW-0507">mRNA processing</keyword>
<feature type="compositionally biased region" description="Polar residues" evidence="5">
    <location>
        <begin position="40"/>
        <end position="71"/>
    </location>
</feature>
<keyword evidence="9" id="KW-1185">Reference proteome</keyword>
<reference evidence="8" key="1">
    <citation type="submission" date="2020-06" db="EMBL/GenBank/DDBJ databases">
        <authorList>
            <person name="Li T."/>
            <person name="Hu X."/>
            <person name="Zhang T."/>
            <person name="Song X."/>
            <person name="Zhang H."/>
            <person name="Dai N."/>
            <person name="Sheng W."/>
            <person name="Hou X."/>
            <person name="Wei L."/>
        </authorList>
    </citation>
    <scope>NUCLEOTIDE SEQUENCE</scope>
    <source>
        <strain evidence="8">3651</strain>
        <tissue evidence="8">Leaf</tissue>
    </source>
</reference>
<dbReference type="GO" id="GO:0003723">
    <property type="term" value="F:RNA binding"/>
    <property type="evidence" value="ECO:0007669"/>
    <property type="project" value="InterPro"/>
</dbReference>
<evidence type="ECO:0000256" key="3">
    <source>
        <dbReference type="ARBA" id="ARBA00023187"/>
    </source>
</evidence>
<feature type="compositionally biased region" description="Acidic residues" evidence="5">
    <location>
        <begin position="96"/>
        <end position="106"/>
    </location>
</feature>
<evidence type="ECO:0000256" key="2">
    <source>
        <dbReference type="ARBA" id="ARBA00022664"/>
    </source>
</evidence>
<dbReference type="Pfam" id="PF01585">
    <property type="entry name" value="G-patch"/>
    <property type="match status" value="1"/>
</dbReference>
<evidence type="ECO:0000259" key="6">
    <source>
        <dbReference type="PROSITE" id="PS50128"/>
    </source>
</evidence>
<dbReference type="Proteomes" id="UP001293254">
    <property type="component" value="Unassembled WGS sequence"/>
</dbReference>
<comment type="subcellular location">
    <subcellularLocation>
        <location evidence="1">Nucleus</location>
    </subcellularLocation>
</comment>
<gene>
    <name evidence="8" type="ORF">Salat_2652000</name>
</gene>
<feature type="region of interest" description="Disordered" evidence="5">
    <location>
        <begin position="287"/>
        <end position="312"/>
    </location>
</feature>
<dbReference type="PANTHER" id="PTHR23340:SF0">
    <property type="entry name" value="SURP AND G-PATCH DOMAIN-CONTAINING PROTEIN 1 ISOFORM X1"/>
    <property type="match status" value="1"/>
</dbReference>
<dbReference type="AlphaFoldDB" id="A0AAE2CAY9"/>
<dbReference type="Pfam" id="PF01805">
    <property type="entry name" value="Surp"/>
    <property type="match status" value="1"/>
</dbReference>
<feature type="domain" description="SURP motif" evidence="6">
    <location>
        <begin position="149"/>
        <end position="192"/>
    </location>
</feature>
<evidence type="ECO:0000313" key="8">
    <source>
        <dbReference type="EMBL" id="KAK4415446.1"/>
    </source>
</evidence>
<reference evidence="8" key="2">
    <citation type="journal article" date="2024" name="Plant">
        <title>Genomic evolution and insights into agronomic trait innovations of Sesamum species.</title>
        <authorList>
            <person name="Miao H."/>
            <person name="Wang L."/>
            <person name="Qu L."/>
            <person name="Liu H."/>
            <person name="Sun Y."/>
            <person name="Le M."/>
            <person name="Wang Q."/>
            <person name="Wei S."/>
            <person name="Zheng Y."/>
            <person name="Lin W."/>
            <person name="Duan Y."/>
            <person name="Cao H."/>
            <person name="Xiong S."/>
            <person name="Wang X."/>
            <person name="Wei L."/>
            <person name="Li C."/>
            <person name="Ma Q."/>
            <person name="Ju M."/>
            <person name="Zhao R."/>
            <person name="Li G."/>
            <person name="Mu C."/>
            <person name="Tian Q."/>
            <person name="Mei H."/>
            <person name="Zhang T."/>
            <person name="Gao T."/>
            <person name="Zhang H."/>
        </authorList>
    </citation>
    <scope>NUCLEOTIDE SEQUENCE</scope>
    <source>
        <strain evidence="8">3651</strain>
    </source>
</reference>
<feature type="region of interest" description="Disordered" evidence="5">
    <location>
        <begin position="89"/>
        <end position="147"/>
    </location>
</feature>
<feature type="compositionally biased region" description="Polar residues" evidence="5">
    <location>
        <begin position="203"/>
        <end position="239"/>
    </location>
</feature>
<comment type="caution">
    <text evidence="8">The sequence shown here is derived from an EMBL/GenBank/DDBJ whole genome shotgun (WGS) entry which is preliminary data.</text>
</comment>
<dbReference type="InterPro" id="IPR040169">
    <property type="entry name" value="SUGP1/2"/>
</dbReference>
<dbReference type="PROSITE" id="PS50174">
    <property type="entry name" value="G_PATCH"/>
    <property type="match status" value="1"/>
</dbReference>
<feature type="region of interest" description="Disordered" evidence="5">
    <location>
        <begin position="201"/>
        <end position="274"/>
    </location>
</feature>
<proteinExistence type="predicted"/>